<evidence type="ECO:0000256" key="4">
    <source>
        <dbReference type="ARBA" id="ARBA00023136"/>
    </source>
</evidence>
<reference evidence="6 7" key="1">
    <citation type="submission" date="2019-11" db="EMBL/GenBank/DDBJ databases">
        <title>Draft genome sequences of five Paenibacillus species of dairy origin.</title>
        <authorList>
            <person name="Olajide A.M."/>
            <person name="Chen S."/>
            <person name="Lapointe G."/>
        </authorList>
    </citation>
    <scope>NUCLEOTIDE SEQUENCE [LARGE SCALE GENOMIC DNA]</scope>
    <source>
        <strain evidence="6 7">2CS3</strain>
    </source>
</reference>
<feature type="transmembrane region" description="Helical" evidence="5">
    <location>
        <begin position="61"/>
        <end position="81"/>
    </location>
</feature>
<keyword evidence="3 5" id="KW-1133">Transmembrane helix</keyword>
<feature type="transmembrane region" description="Helical" evidence="5">
    <location>
        <begin position="6"/>
        <end position="25"/>
    </location>
</feature>
<dbReference type="AlphaFoldDB" id="A0A7X2Z8J4"/>
<dbReference type="InterPro" id="IPR007300">
    <property type="entry name" value="CidB/LrgB"/>
</dbReference>
<feature type="transmembrane region" description="Helical" evidence="5">
    <location>
        <begin position="208"/>
        <end position="229"/>
    </location>
</feature>
<dbReference type="PANTHER" id="PTHR30249">
    <property type="entry name" value="PUTATIVE SEROTONIN TRANSPORTER"/>
    <property type="match status" value="1"/>
</dbReference>
<keyword evidence="7" id="KW-1185">Reference proteome</keyword>
<feature type="transmembrane region" description="Helical" evidence="5">
    <location>
        <begin position="93"/>
        <end position="117"/>
    </location>
</feature>
<protein>
    <submittedName>
        <fullName evidence="6">LrgB family protein</fullName>
    </submittedName>
</protein>
<dbReference type="Proteomes" id="UP000450917">
    <property type="component" value="Unassembled WGS sequence"/>
</dbReference>
<dbReference type="Pfam" id="PF04172">
    <property type="entry name" value="LrgB"/>
    <property type="match status" value="1"/>
</dbReference>
<keyword evidence="4 5" id="KW-0472">Membrane</keyword>
<feature type="transmembrane region" description="Helical" evidence="5">
    <location>
        <begin position="37"/>
        <end position="55"/>
    </location>
</feature>
<proteinExistence type="predicted"/>
<evidence type="ECO:0000256" key="5">
    <source>
        <dbReference type="SAM" id="Phobius"/>
    </source>
</evidence>
<accession>A0A7X2Z8J4</accession>
<evidence type="ECO:0000313" key="6">
    <source>
        <dbReference type="EMBL" id="MUG69586.1"/>
    </source>
</evidence>
<evidence type="ECO:0000313" key="7">
    <source>
        <dbReference type="Proteomes" id="UP000450917"/>
    </source>
</evidence>
<dbReference type="EMBL" id="WNZX01000002">
    <property type="protein sequence ID" value="MUG69586.1"/>
    <property type="molecule type" value="Genomic_DNA"/>
</dbReference>
<dbReference type="GO" id="GO:0016020">
    <property type="term" value="C:membrane"/>
    <property type="evidence" value="ECO:0007669"/>
    <property type="project" value="UniProtKB-SubCell"/>
</dbReference>
<dbReference type="RefSeq" id="WP_141336265.1">
    <property type="nucleotide sequence ID" value="NZ_WNZX01000002.1"/>
</dbReference>
<feature type="transmembrane region" description="Helical" evidence="5">
    <location>
        <begin position="149"/>
        <end position="169"/>
    </location>
</feature>
<comment type="subcellular location">
    <subcellularLocation>
        <location evidence="1">Membrane</location>
        <topology evidence="1">Multi-pass membrane protein</topology>
    </subcellularLocation>
</comment>
<gene>
    <name evidence="6" type="ORF">GNP93_02730</name>
</gene>
<evidence type="ECO:0000256" key="1">
    <source>
        <dbReference type="ARBA" id="ARBA00004141"/>
    </source>
</evidence>
<evidence type="ECO:0000256" key="2">
    <source>
        <dbReference type="ARBA" id="ARBA00022692"/>
    </source>
</evidence>
<sequence>MTLADFTEQPVFGLTLTVVAYALALQIHKRWGALHPLLVCSVLIVAVLLLLHVPYESYRQGADFIVFLLGPATVALGVPLYKNARKIKSMLLPIATGITVGSISALLLSAALAWGLGGSRELIVTMMPKSVTSPVALEISKQAGGLPELTAVLTVLTGLIGSVLGPSLLRWAGVRDDISIGTAMGTAAHGIGTARIIRDSELAGSISGFAMGAAAILTSVLFIPVYIWLS</sequence>
<evidence type="ECO:0000256" key="3">
    <source>
        <dbReference type="ARBA" id="ARBA00022989"/>
    </source>
</evidence>
<organism evidence="6 7">
    <name type="scientific">Paenibacillus validus</name>
    <dbReference type="NCBI Taxonomy" id="44253"/>
    <lineage>
        <taxon>Bacteria</taxon>
        <taxon>Bacillati</taxon>
        <taxon>Bacillota</taxon>
        <taxon>Bacilli</taxon>
        <taxon>Bacillales</taxon>
        <taxon>Paenibacillaceae</taxon>
        <taxon>Paenibacillus</taxon>
    </lineage>
</organism>
<keyword evidence="2 5" id="KW-0812">Transmembrane</keyword>
<comment type="caution">
    <text evidence="6">The sequence shown here is derived from an EMBL/GenBank/DDBJ whole genome shotgun (WGS) entry which is preliminary data.</text>
</comment>
<dbReference type="PANTHER" id="PTHR30249:SF0">
    <property type="entry name" value="PLASTIDAL GLYCOLATE_GLYCERATE TRANSLOCATOR 1, CHLOROPLASTIC"/>
    <property type="match status" value="1"/>
</dbReference>
<name>A0A7X2Z8J4_9BACL</name>